<comment type="subcellular location">
    <subcellularLocation>
        <location evidence="1">Cell membrane</location>
        <topology evidence="1">Multi-pass membrane protein</topology>
    </subcellularLocation>
</comment>
<reference evidence="12 13" key="1">
    <citation type="journal article" date="2012" name="Genome Biol.">
        <title>Sequencing three crocodilian genomes to illuminate the evolution of archosaurs and amniotes.</title>
        <authorList>
            <person name="St John J.A."/>
            <person name="Braun E.L."/>
            <person name="Isberg S.R."/>
            <person name="Miles L.G."/>
            <person name="Chong A.Y."/>
            <person name="Gongora J."/>
            <person name="Dalzell P."/>
            <person name="Moran C."/>
            <person name="Bed'hom B."/>
            <person name="Abzhanov A."/>
            <person name="Burgess S.C."/>
            <person name="Cooksey A.M."/>
            <person name="Castoe T.A."/>
            <person name="Crawford N.G."/>
            <person name="Densmore L.D."/>
            <person name="Drew J.C."/>
            <person name="Edwards S.V."/>
            <person name="Faircloth B.C."/>
            <person name="Fujita M.K."/>
            <person name="Greenwold M.J."/>
            <person name="Hoffmann F.G."/>
            <person name="Howard J.M."/>
            <person name="Iguchi T."/>
            <person name="Janes D.E."/>
            <person name="Khan S.Y."/>
            <person name="Kohno S."/>
            <person name="de Koning A.J."/>
            <person name="Lance S.L."/>
            <person name="McCarthy F.M."/>
            <person name="McCormack J.E."/>
            <person name="Merchant M.E."/>
            <person name="Peterson D.G."/>
            <person name="Pollock D.D."/>
            <person name="Pourmand N."/>
            <person name="Raney B.J."/>
            <person name="Roessler K.A."/>
            <person name="Sanford J.R."/>
            <person name="Sawyer R.H."/>
            <person name="Schmidt C.J."/>
            <person name="Triplett E.W."/>
            <person name="Tuberville T.D."/>
            <person name="Venegas-Anaya M."/>
            <person name="Howard J.T."/>
            <person name="Jarvis E.D."/>
            <person name="Guillette L.J.Jr."/>
            <person name="Glenn T.C."/>
            <person name="Green R.E."/>
            <person name="Ray D.A."/>
        </authorList>
    </citation>
    <scope>NUCLEOTIDE SEQUENCE [LARGE SCALE GENOMIC DNA]</scope>
    <source>
        <strain evidence="12">KSC_2009_1</strain>
    </source>
</reference>
<accession>A0A151NXU6</accession>
<evidence type="ECO:0000256" key="2">
    <source>
        <dbReference type="ARBA" id="ARBA00022475"/>
    </source>
</evidence>
<keyword evidence="6" id="KW-0297">G-protein coupled receptor</keyword>
<keyword evidence="5 10" id="KW-1133">Transmembrane helix</keyword>
<dbReference type="InterPro" id="IPR000725">
    <property type="entry name" value="Olfact_rcpt"/>
</dbReference>
<evidence type="ECO:0000256" key="4">
    <source>
        <dbReference type="ARBA" id="ARBA00022725"/>
    </source>
</evidence>
<dbReference type="InterPro" id="IPR050516">
    <property type="entry name" value="Olfactory_GPCR"/>
</dbReference>
<dbReference type="PROSITE" id="PS50262">
    <property type="entry name" value="G_PROTEIN_RECEP_F1_2"/>
    <property type="match status" value="1"/>
</dbReference>
<dbReference type="Pfam" id="PF13853">
    <property type="entry name" value="7tm_4"/>
    <property type="match status" value="1"/>
</dbReference>
<dbReference type="STRING" id="8496.A0A151NXU6"/>
<dbReference type="Gene3D" id="1.20.1070.10">
    <property type="entry name" value="Rhodopsin 7-helix transmembrane proteins"/>
    <property type="match status" value="1"/>
</dbReference>
<evidence type="ECO:0000256" key="7">
    <source>
        <dbReference type="ARBA" id="ARBA00023136"/>
    </source>
</evidence>
<evidence type="ECO:0000313" key="12">
    <source>
        <dbReference type="EMBL" id="KYO41255.1"/>
    </source>
</evidence>
<dbReference type="GO" id="GO:0004930">
    <property type="term" value="F:G protein-coupled receptor activity"/>
    <property type="evidence" value="ECO:0007669"/>
    <property type="project" value="UniProtKB-KW"/>
</dbReference>
<feature type="transmembrane region" description="Helical" evidence="10">
    <location>
        <begin position="125"/>
        <end position="143"/>
    </location>
</feature>
<evidence type="ECO:0000256" key="5">
    <source>
        <dbReference type="ARBA" id="ARBA00022989"/>
    </source>
</evidence>
<evidence type="ECO:0000256" key="8">
    <source>
        <dbReference type="ARBA" id="ARBA00023170"/>
    </source>
</evidence>
<keyword evidence="3 10" id="KW-0812">Transmembrane</keyword>
<gene>
    <name evidence="12" type="ORF">Y1Q_0007004</name>
</gene>
<name>A0A151NXU6_ALLMI</name>
<dbReference type="SUPFAM" id="SSF81321">
    <property type="entry name" value="Family A G protein-coupled receptor-like"/>
    <property type="match status" value="1"/>
</dbReference>
<feature type="domain" description="G-protein coupled receptors family 1 profile" evidence="11">
    <location>
        <begin position="1"/>
        <end position="143"/>
    </location>
</feature>
<dbReference type="EMBL" id="AKHW03001653">
    <property type="protein sequence ID" value="KYO41255.1"/>
    <property type="molecule type" value="Genomic_DNA"/>
</dbReference>
<protein>
    <recommendedName>
        <fullName evidence="11">G-protein coupled receptors family 1 profile domain-containing protein</fullName>
    </recommendedName>
</protein>
<evidence type="ECO:0000256" key="10">
    <source>
        <dbReference type="SAM" id="Phobius"/>
    </source>
</evidence>
<dbReference type="PANTHER" id="PTHR26452">
    <property type="entry name" value="OLFACTORY RECEPTOR"/>
    <property type="match status" value="1"/>
</dbReference>
<evidence type="ECO:0000259" key="11">
    <source>
        <dbReference type="PROSITE" id="PS50262"/>
    </source>
</evidence>
<evidence type="ECO:0000256" key="6">
    <source>
        <dbReference type="ARBA" id="ARBA00023040"/>
    </source>
</evidence>
<keyword evidence="4" id="KW-0716">Sensory transduction</keyword>
<keyword evidence="7 10" id="KW-0472">Membrane</keyword>
<evidence type="ECO:0000256" key="9">
    <source>
        <dbReference type="ARBA" id="ARBA00023224"/>
    </source>
</evidence>
<dbReference type="InterPro" id="IPR017452">
    <property type="entry name" value="GPCR_Rhodpsn_7TM"/>
</dbReference>
<feature type="transmembrane region" description="Helical" evidence="10">
    <location>
        <begin position="83"/>
        <end position="104"/>
    </location>
</feature>
<keyword evidence="9" id="KW-0807">Transducer</keyword>
<evidence type="ECO:0000256" key="3">
    <source>
        <dbReference type="ARBA" id="ARBA00022692"/>
    </source>
</evidence>
<dbReference type="PRINTS" id="PR00245">
    <property type="entry name" value="OLFACTORYR"/>
</dbReference>
<evidence type="ECO:0000256" key="1">
    <source>
        <dbReference type="ARBA" id="ARBA00004651"/>
    </source>
</evidence>
<keyword evidence="13" id="KW-1185">Reference proteome</keyword>
<comment type="caution">
    <text evidence="12">The sequence shown here is derived from an EMBL/GenBank/DDBJ whole genome shotgun (WGS) entry which is preliminary data.</text>
</comment>
<proteinExistence type="predicted"/>
<sequence>MTFGQYMVICHPLYYVTIMTKRVCITLAGCIWSMAAINTLGNTLFIVHLDFCGSNLIKHFFCEISPLLALSCSSTYLNQFMDFVADICLAMGNFLLITVSYGFIIRSILNIQGSEGQQRAFSTCSSHLVVVGLYYSTIIYTYIQPPSSYSLDKDKMVAMLHTLVIHGESSNLQPVQQGSQSGLQ</sequence>
<dbReference type="GO" id="GO:0005886">
    <property type="term" value="C:plasma membrane"/>
    <property type="evidence" value="ECO:0007669"/>
    <property type="project" value="UniProtKB-SubCell"/>
</dbReference>
<keyword evidence="2" id="KW-1003">Cell membrane</keyword>
<keyword evidence="4" id="KW-0552">Olfaction</keyword>
<dbReference type="Proteomes" id="UP000050525">
    <property type="component" value="Unassembled WGS sequence"/>
</dbReference>
<organism evidence="12 13">
    <name type="scientific">Alligator mississippiensis</name>
    <name type="common">American alligator</name>
    <dbReference type="NCBI Taxonomy" id="8496"/>
    <lineage>
        <taxon>Eukaryota</taxon>
        <taxon>Metazoa</taxon>
        <taxon>Chordata</taxon>
        <taxon>Craniata</taxon>
        <taxon>Vertebrata</taxon>
        <taxon>Euteleostomi</taxon>
        <taxon>Archelosauria</taxon>
        <taxon>Archosauria</taxon>
        <taxon>Crocodylia</taxon>
        <taxon>Alligatoridae</taxon>
        <taxon>Alligatorinae</taxon>
        <taxon>Alligator</taxon>
    </lineage>
</organism>
<dbReference type="AlphaFoldDB" id="A0A151NXU6"/>
<evidence type="ECO:0000313" key="13">
    <source>
        <dbReference type="Proteomes" id="UP000050525"/>
    </source>
</evidence>
<dbReference type="GO" id="GO:0004984">
    <property type="term" value="F:olfactory receptor activity"/>
    <property type="evidence" value="ECO:0007669"/>
    <property type="project" value="InterPro"/>
</dbReference>
<keyword evidence="8" id="KW-0675">Receptor</keyword>